<gene>
    <name evidence="12" type="ORF">LTR24_004239</name>
</gene>
<feature type="compositionally biased region" description="Acidic residues" evidence="10">
    <location>
        <begin position="164"/>
        <end position="175"/>
    </location>
</feature>
<comment type="similarity">
    <text evidence="3">Belongs to the NSE2 family.</text>
</comment>
<dbReference type="InterPro" id="IPR004181">
    <property type="entry name" value="Znf_MIZ"/>
</dbReference>
<dbReference type="SUPFAM" id="SSF57850">
    <property type="entry name" value="RING/U-box"/>
    <property type="match status" value="1"/>
</dbReference>
<feature type="compositionally biased region" description="Acidic residues" evidence="10">
    <location>
        <begin position="267"/>
        <end position="281"/>
    </location>
</feature>
<keyword evidence="9" id="KW-0539">Nucleus</keyword>
<feature type="compositionally biased region" description="Low complexity" evidence="10">
    <location>
        <begin position="15"/>
        <end position="27"/>
    </location>
</feature>
<feature type="compositionally biased region" description="Acidic residues" evidence="10">
    <location>
        <begin position="478"/>
        <end position="496"/>
    </location>
</feature>
<sequence length="496" mass="56513">MTRRDAMSSRASEISTRTAPTPRTTSAFSHQAQETPLNQAALLALENLKRQDSGGLQATLTRAAELLNNTVNDVNERAFEDRQRRRNRLAKLHDRGEQDTDEAKQQYEEFQERSEALTRRMDESIRRVVDDKTWAEDVADSINHILTKCKDLQARAQRRNRDVQDDEDQEDDEDDIPRVEVDPSESSTALLHAAQSTAKTRWDAQSLTERYSQNPTYAEFYKMKHYAQNSSENPPPLPHHSMWFAVQEGRNSQRTMGGTQNGTQQDADSEPEDRSDLQAIDDDDTEIQVASENRSCKCPLTFTWFEHPVTSTKCPHSFEKTAILEVINAANTYVPLSSEQIETLNARFPRGVKGRPQAETIMRMRNPKFTQCPEQGCHMQLTEMDLRDDAVLKQQTQRARVLEKRRKEQEEAGDDDEEDSDDDILAPQRKKRQIYAIGSSPASARRRTLIKPERALSVVPNSQSQPAINRGGSRLVDVEDADDGEDEHEDEEMEGS</sequence>
<evidence type="ECO:0000256" key="3">
    <source>
        <dbReference type="ARBA" id="ARBA00008212"/>
    </source>
</evidence>
<dbReference type="InterPro" id="IPR026846">
    <property type="entry name" value="Nse2(Mms21)"/>
</dbReference>
<keyword evidence="5" id="KW-0479">Metal-binding</keyword>
<dbReference type="Proteomes" id="UP001345013">
    <property type="component" value="Unassembled WGS sequence"/>
</dbReference>
<name>A0ABR0KCZ1_9EURO</name>
<keyword evidence="8" id="KW-0862">Zinc</keyword>
<comment type="subcellular location">
    <subcellularLocation>
        <location evidence="1">Nucleus</location>
    </subcellularLocation>
</comment>
<organism evidence="12 13">
    <name type="scientific">Lithohypha guttulata</name>
    <dbReference type="NCBI Taxonomy" id="1690604"/>
    <lineage>
        <taxon>Eukaryota</taxon>
        <taxon>Fungi</taxon>
        <taxon>Dikarya</taxon>
        <taxon>Ascomycota</taxon>
        <taxon>Pezizomycotina</taxon>
        <taxon>Eurotiomycetes</taxon>
        <taxon>Chaetothyriomycetidae</taxon>
        <taxon>Chaetothyriales</taxon>
        <taxon>Trichomeriaceae</taxon>
        <taxon>Lithohypha</taxon>
    </lineage>
</organism>
<reference evidence="12 13" key="1">
    <citation type="submission" date="2023-08" db="EMBL/GenBank/DDBJ databases">
        <title>Black Yeasts Isolated from many extreme environments.</title>
        <authorList>
            <person name="Coleine C."/>
            <person name="Stajich J.E."/>
            <person name="Selbmann L."/>
        </authorList>
    </citation>
    <scope>NUCLEOTIDE SEQUENCE [LARGE SCALE GENOMIC DNA]</scope>
    <source>
        <strain evidence="12 13">CCFEE 5885</strain>
    </source>
</reference>
<accession>A0ABR0KCZ1</accession>
<comment type="caution">
    <text evidence="12">The sequence shown here is derived from an EMBL/GenBank/DDBJ whole genome shotgun (WGS) entry which is preliminary data.</text>
</comment>
<feature type="region of interest" description="Disordered" evidence="10">
    <location>
        <begin position="155"/>
        <end position="188"/>
    </location>
</feature>
<evidence type="ECO:0000256" key="9">
    <source>
        <dbReference type="ARBA" id="ARBA00023242"/>
    </source>
</evidence>
<protein>
    <recommendedName>
        <fullName evidence="11">SP-RING-type domain-containing protein</fullName>
    </recommendedName>
</protein>
<feature type="region of interest" description="Disordered" evidence="10">
    <location>
        <begin position="1"/>
        <end position="34"/>
    </location>
</feature>
<feature type="domain" description="SP-RING-type" evidence="11">
    <location>
        <begin position="286"/>
        <end position="377"/>
    </location>
</feature>
<feature type="compositionally biased region" description="Basic and acidic residues" evidence="10">
    <location>
        <begin position="91"/>
        <end position="116"/>
    </location>
</feature>
<evidence type="ECO:0000313" key="13">
    <source>
        <dbReference type="Proteomes" id="UP001345013"/>
    </source>
</evidence>
<feature type="compositionally biased region" description="Acidic residues" evidence="10">
    <location>
        <begin position="411"/>
        <end position="424"/>
    </location>
</feature>
<dbReference type="InterPro" id="IPR013083">
    <property type="entry name" value="Znf_RING/FYVE/PHD"/>
</dbReference>
<feature type="region of interest" description="Disordered" evidence="10">
    <location>
        <begin position="402"/>
        <end position="496"/>
    </location>
</feature>
<feature type="compositionally biased region" description="Polar residues" evidence="10">
    <location>
        <begin position="250"/>
        <end position="266"/>
    </location>
</feature>
<evidence type="ECO:0000256" key="6">
    <source>
        <dbReference type="ARBA" id="ARBA00022771"/>
    </source>
</evidence>
<evidence type="ECO:0000256" key="2">
    <source>
        <dbReference type="ARBA" id="ARBA00004718"/>
    </source>
</evidence>
<dbReference type="Gene3D" id="3.30.40.10">
    <property type="entry name" value="Zinc/RING finger domain, C3HC4 (zinc finger)"/>
    <property type="match status" value="1"/>
</dbReference>
<keyword evidence="7" id="KW-0833">Ubl conjugation pathway</keyword>
<dbReference type="PANTHER" id="PTHR21330:SF1">
    <property type="entry name" value="E3 SUMO-PROTEIN LIGASE NSE2"/>
    <property type="match status" value="1"/>
</dbReference>
<proteinExistence type="inferred from homology"/>
<evidence type="ECO:0000256" key="10">
    <source>
        <dbReference type="SAM" id="MobiDB-lite"/>
    </source>
</evidence>
<comment type="pathway">
    <text evidence="2">Protein modification; protein sumoylation.</text>
</comment>
<dbReference type="CDD" id="cd16651">
    <property type="entry name" value="SPL-RING_NSE2"/>
    <property type="match status" value="1"/>
</dbReference>
<evidence type="ECO:0000256" key="1">
    <source>
        <dbReference type="ARBA" id="ARBA00004123"/>
    </source>
</evidence>
<evidence type="ECO:0000256" key="4">
    <source>
        <dbReference type="ARBA" id="ARBA00022679"/>
    </source>
</evidence>
<dbReference type="EMBL" id="JAVRRG010000042">
    <property type="protein sequence ID" value="KAK5093528.1"/>
    <property type="molecule type" value="Genomic_DNA"/>
</dbReference>
<keyword evidence="4" id="KW-0808">Transferase</keyword>
<evidence type="ECO:0000259" key="11">
    <source>
        <dbReference type="Pfam" id="PF11789"/>
    </source>
</evidence>
<feature type="region of interest" description="Disordered" evidence="10">
    <location>
        <begin position="90"/>
        <end position="116"/>
    </location>
</feature>
<evidence type="ECO:0000256" key="7">
    <source>
        <dbReference type="ARBA" id="ARBA00022786"/>
    </source>
</evidence>
<feature type="region of interest" description="Disordered" evidence="10">
    <location>
        <begin position="250"/>
        <end position="281"/>
    </location>
</feature>
<evidence type="ECO:0000256" key="5">
    <source>
        <dbReference type="ARBA" id="ARBA00022723"/>
    </source>
</evidence>
<evidence type="ECO:0000256" key="8">
    <source>
        <dbReference type="ARBA" id="ARBA00022833"/>
    </source>
</evidence>
<keyword evidence="13" id="KW-1185">Reference proteome</keyword>
<dbReference type="Pfam" id="PF11789">
    <property type="entry name" value="zf-Nse"/>
    <property type="match status" value="1"/>
</dbReference>
<evidence type="ECO:0000313" key="12">
    <source>
        <dbReference type="EMBL" id="KAK5093528.1"/>
    </source>
</evidence>
<keyword evidence="6" id="KW-0863">Zinc-finger</keyword>
<dbReference type="PANTHER" id="PTHR21330">
    <property type="entry name" value="E3 SUMO-PROTEIN LIGASE NSE2"/>
    <property type="match status" value="1"/>
</dbReference>